<dbReference type="SUPFAM" id="SSF82771">
    <property type="entry name" value="GIY-YIG endonuclease"/>
    <property type="match status" value="1"/>
</dbReference>
<dbReference type="RefSeq" id="WP_376918990.1">
    <property type="nucleotide sequence ID" value="NZ_JBHRSW010000006.1"/>
</dbReference>
<dbReference type="Proteomes" id="UP001595478">
    <property type="component" value="Unassembled WGS sequence"/>
</dbReference>
<accession>A0ABV7FPT0</accession>
<name>A0ABV7FPT0_9ALTE</name>
<dbReference type="InterPro" id="IPR000305">
    <property type="entry name" value="GIY-YIG_endonuc"/>
</dbReference>
<evidence type="ECO:0000259" key="2">
    <source>
        <dbReference type="PROSITE" id="PS50164"/>
    </source>
</evidence>
<dbReference type="InterPro" id="IPR050190">
    <property type="entry name" value="UPF0213_domain"/>
</dbReference>
<dbReference type="EMBL" id="JBHRSW010000006">
    <property type="protein sequence ID" value="MFC3120847.1"/>
    <property type="molecule type" value="Genomic_DNA"/>
</dbReference>
<evidence type="ECO:0000313" key="3">
    <source>
        <dbReference type="EMBL" id="MFC3120847.1"/>
    </source>
</evidence>
<keyword evidence="4" id="KW-1185">Reference proteome</keyword>
<dbReference type="PANTHER" id="PTHR34477:SF1">
    <property type="entry name" value="UPF0213 PROTEIN YHBQ"/>
    <property type="match status" value="1"/>
</dbReference>
<organism evidence="3 4">
    <name type="scientific">Agaribacter flavus</name>
    <dbReference type="NCBI Taxonomy" id="1902781"/>
    <lineage>
        <taxon>Bacteria</taxon>
        <taxon>Pseudomonadati</taxon>
        <taxon>Pseudomonadota</taxon>
        <taxon>Gammaproteobacteria</taxon>
        <taxon>Alteromonadales</taxon>
        <taxon>Alteromonadaceae</taxon>
        <taxon>Agaribacter</taxon>
    </lineage>
</organism>
<evidence type="ECO:0000313" key="4">
    <source>
        <dbReference type="Proteomes" id="UP001595478"/>
    </source>
</evidence>
<dbReference type="CDD" id="cd10456">
    <property type="entry name" value="GIY-YIG_UPF0213"/>
    <property type="match status" value="1"/>
</dbReference>
<sequence>MNQKKAAEPWFIYLIETAKNSLYCGVTKDLERRFNEHKAQSTKTAKALRGKAPLRLVYAAQLNNKSEALKAEIWIKKRTRLEKLALIDGHKLIPNQHKKIFLQE</sequence>
<dbReference type="InterPro" id="IPR035901">
    <property type="entry name" value="GIY-YIG_endonuc_sf"/>
</dbReference>
<dbReference type="SMART" id="SM00465">
    <property type="entry name" value="GIYc"/>
    <property type="match status" value="1"/>
</dbReference>
<proteinExistence type="inferred from homology"/>
<comment type="caution">
    <text evidence="3">The sequence shown here is derived from an EMBL/GenBank/DDBJ whole genome shotgun (WGS) entry which is preliminary data.</text>
</comment>
<gene>
    <name evidence="3" type="ORF">ACFOHL_04405</name>
</gene>
<dbReference type="Gene3D" id="3.40.1440.10">
    <property type="entry name" value="GIY-YIG endonuclease"/>
    <property type="match status" value="1"/>
</dbReference>
<dbReference type="PROSITE" id="PS50164">
    <property type="entry name" value="GIY_YIG"/>
    <property type="match status" value="1"/>
</dbReference>
<dbReference type="PANTHER" id="PTHR34477">
    <property type="entry name" value="UPF0213 PROTEIN YHBQ"/>
    <property type="match status" value="1"/>
</dbReference>
<reference evidence="4" key="1">
    <citation type="journal article" date="2019" name="Int. J. Syst. Evol. Microbiol.">
        <title>The Global Catalogue of Microorganisms (GCM) 10K type strain sequencing project: providing services to taxonomists for standard genome sequencing and annotation.</title>
        <authorList>
            <consortium name="The Broad Institute Genomics Platform"/>
            <consortium name="The Broad Institute Genome Sequencing Center for Infectious Disease"/>
            <person name="Wu L."/>
            <person name="Ma J."/>
        </authorList>
    </citation>
    <scope>NUCLEOTIDE SEQUENCE [LARGE SCALE GENOMIC DNA]</scope>
    <source>
        <strain evidence="4">KCTC 52473</strain>
    </source>
</reference>
<evidence type="ECO:0000256" key="1">
    <source>
        <dbReference type="ARBA" id="ARBA00007435"/>
    </source>
</evidence>
<protein>
    <submittedName>
        <fullName evidence="3">GIY-YIG nuclease family protein</fullName>
    </submittedName>
</protein>
<comment type="similarity">
    <text evidence="1">Belongs to the UPF0213 family.</text>
</comment>
<dbReference type="Pfam" id="PF01541">
    <property type="entry name" value="GIY-YIG"/>
    <property type="match status" value="1"/>
</dbReference>
<feature type="domain" description="GIY-YIG" evidence="2">
    <location>
        <begin position="8"/>
        <end position="85"/>
    </location>
</feature>